<evidence type="ECO:0000256" key="9">
    <source>
        <dbReference type="ARBA" id="ARBA00023180"/>
    </source>
</evidence>
<keyword evidence="9" id="KW-0325">Glycoprotein</keyword>
<evidence type="ECO:0000256" key="10">
    <source>
        <dbReference type="SAM" id="Phobius"/>
    </source>
</evidence>
<organism evidence="11">
    <name type="scientific">Nymphaea colorata</name>
    <name type="common">pocket water lily</name>
    <dbReference type="NCBI Taxonomy" id="210225"/>
    <lineage>
        <taxon>Eukaryota</taxon>
        <taxon>Viridiplantae</taxon>
        <taxon>Streptophyta</taxon>
        <taxon>Embryophyta</taxon>
        <taxon>Tracheophyta</taxon>
        <taxon>Spermatophyta</taxon>
        <taxon>Magnoliopsida</taxon>
        <taxon>Nymphaeales</taxon>
        <taxon>Nymphaeaceae</taxon>
        <taxon>Nymphaea</taxon>
    </lineage>
</organism>
<evidence type="ECO:0000256" key="2">
    <source>
        <dbReference type="ARBA" id="ARBA00009592"/>
    </source>
</evidence>
<sequence>MERLFEGDISEEIGDLNGLQALNISRNKLKGPIPRSIGALKHLESLDLSHNFLSGDIPEELTTLNSLGYLNLSYNDISGRIPQSPHVSTFDALRFEGNPSLCGPPFSLSCEANNGATLFPFVGLRETDEEKMWKYISMGLGFGAGFATAISFSYFLNNGRGFHSFWRRCYWSCA</sequence>
<keyword evidence="3" id="KW-0433">Leucine-rich repeat</keyword>
<evidence type="ECO:0000256" key="7">
    <source>
        <dbReference type="ARBA" id="ARBA00022989"/>
    </source>
</evidence>
<evidence type="ECO:0000256" key="8">
    <source>
        <dbReference type="ARBA" id="ARBA00023136"/>
    </source>
</evidence>
<dbReference type="PANTHER" id="PTHR48063">
    <property type="entry name" value="LRR RECEPTOR-LIKE KINASE"/>
    <property type="match status" value="1"/>
</dbReference>
<comment type="similarity">
    <text evidence="2">Belongs to the RLP family.</text>
</comment>
<evidence type="ECO:0000256" key="4">
    <source>
        <dbReference type="ARBA" id="ARBA00022692"/>
    </source>
</evidence>
<dbReference type="Gene3D" id="3.80.10.10">
    <property type="entry name" value="Ribonuclease Inhibitor"/>
    <property type="match status" value="1"/>
</dbReference>
<evidence type="ECO:0000256" key="3">
    <source>
        <dbReference type="ARBA" id="ARBA00022614"/>
    </source>
</evidence>
<dbReference type="PANTHER" id="PTHR48063:SF98">
    <property type="entry name" value="LRR RECEPTOR-LIKE SERINE_THREONINE-PROTEIN KINASE FLS2"/>
    <property type="match status" value="1"/>
</dbReference>
<dbReference type="SUPFAM" id="SSF52058">
    <property type="entry name" value="L domain-like"/>
    <property type="match status" value="1"/>
</dbReference>
<dbReference type="InterPro" id="IPR001611">
    <property type="entry name" value="Leu-rich_rpt"/>
</dbReference>
<keyword evidence="8 10" id="KW-0472">Membrane</keyword>
<evidence type="ECO:0008006" key="12">
    <source>
        <dbReference type="Google" id="ProtNLM"/>
    </source>
</evidence>
<dbReference type="Gramene" id="NC12G0187340.1">
    <property type="protein sequence ID" value="NC12G0187340.1:cds"/>
    <property type="gene ID" value="NC12G0187340"/>
</dbReference>
<feature type="transmembrane region" description="Helical" evidence="10">
    <location>
        <begin position="135"/>
        <end position="156"/>
    </location>
</feature>
<accession>A0A5K0YQ50</accession>
<dbReference type="PRINTS" id="PR00019">
    <property type="entry name" value="LEURICHRPT"/>
</dbReference>
<protein>
    <recommendedName>
        <fullName evidence="12">Leucine-rich repeat-containing N-terminal plant-type domain-containing protein</fullName>
    </recommendedName>
</protein>
<dbReference type="FunFam" id="3.80.10.10:FF:000111">
    <property type="entry name" value="LRR receptor-like serine/threonine-protein kinase ERECTA"/>
    <property type="match status" value="1"/>
</dbReference>
<keyword evidence="6" id="KW-0677">Repeat</keyword>
<dbReference type="InterPro" id="IPR032675">
    <property type="entry name" value="LRR_dom_sf"/>
</dbReference>
<evidence type="ECO:0000256" key="6">
    <source>
        <dbReference type="ARBA" id="ARBA00022737"/>
    </source>
</evidence>
<keyword evidence="7 10" id="KW-1133">Transmembrane helix</keyword>
<dbReference type="InterPro" id="IPR046956">
    <property type="entry name" value="RLP23-like"/>
</dbReference>
<evidence type="ECO:0000256" key="5">
    <source>
        <dbReference type="ARBA" id="ARBA00022729"/>
    </source>
</evidence>
<reference evidence="11" key="1">
    <citation type="submission" date="2019-09" db="EMBL/GenBank/DDBJ databases">
        <authorList>
            <person name="Zhang L."/>
        </authorList>
    </citation>
    <scope>NUCLEOTIDE SEQUENCE</scope>
</reference>
<keyword evidence="4 10" id="KW-0812">Transmembrane</keyword>
<name>A0A5K0YQ50_9MAGN</name>
<keyword evidence="5" id="KW-0732">Signal</keyword>
<evidence type="ECO:0000256" key="1">
    <source>
        <dbReference type="ARBA" id="ARBA00004479"/>
    </source>
</evidence>
<proteinExistence type="inferred from homology"/>
<dbReference type="OMA" id="MMALRIF"/>
<dbReference type="AlphaFoldDB" id="A0A5K0YQ50"/>
<evidence type="ECO:0000313" key="11">
    <source>
        <dbReference type="EMBL" id="VVV80301.1"/>
    </source>
</evidence>
<comment type="subcellular location">
    <subcellularLocation>
        <location evidence="1">Membrane</location>
        <topology evidence="1">Single-pass type I membrane protein</topology>
    </subcellularLocation>
</comment>
<dbReference type="OrthoDB" id="544346at2759"/>
<dbReference type="EMBL" id="LR721777">
    <property type="protein sequence ID" value="VVV80301.1"/>
    <property type="molecule type" value="Genomic_DNA"/>
</dbReference>
<dbReference type="GO" id="GO:0016020">
    <property type="term" value="C:membrane"/>
    <property type="evidence" value="ECO:0007669"/>
    <property type="project" value="UniProtKB-SubCell"/>
</dbReference>
<dbReference type="PROSITE" id="PS51450">
    <property type="entry name" value="LRR"/>
    <property type="match status" value="1"/>
</dbReference>
<dbReference type="Pfam" id="PF13855">
    <property type="entry name" value="LRR_8"/>
    <property type="match status" value="1"/>
</dbReference>
<gene>
    <name evidence="11" type="ORF">NYM_LOCUS8618</name>
</gene>